<protein>
    <submittedName>
        <fullName evidence="2">Small subunit of acetolactate synthase</fullName>
    </submittedName>
</protein>
<dbReference type="InterPro" id="IPR045865">
    <property type="entry name" value="ACT-like_dom_sf"/>
</dbReference>
<dbReference type="InterPro" id="IPR027271">
    <property type="entry name" value="Acetolactate_synth/TF_NikR_C"/>
</dbReference>
<sequence length="144" mass="16134">MKRSKKVVNMDRETLYDCLSTLLTNQKINSKNVSVRCHSNTTVITSESDALVSTHDTQSSEHEWELDTRAVSADRELVTISVRYEKKECGLKRLVSAYGGTIRVNGDREVIVTATASVKKVDALIDQLMPYGITCMSRTSFELD</sequence>
<dbReference type="AlphaFoldDB" id="A0A1I2SU27"/>
<accession>A0A1I2SU27</accession>
<gene>
    <name evidence="2" type="ORF">SAMN02982927_01997</name>
</gene>
<evidence type="ECO:0000313" key="3">
    <source>
        <dbReference type="Proteomes" id="UP000198752"/>
    </source>
</evidence>
<dbReference type="SUPFAM" id="SSF55021">
    <property type="entry name" value="ACT-like"/>
    <property type="match status" value="1"/>
</dbReference>
<proteinExistence type="predicted"/>
<evidence type="ECO:0000259" key="1">
    <source>
        <dbReference type="Pfam" id="PF10369"/>
    </source>
</evidence>
<keyword evidence="3" id="KW-1185">Reference proteome</keyword>
<dbReference type="Pfam" id="PF10369">
    <property type="entry name" value="ALS_ss_C"/>
    <property type="match status" value="1"/>
</dbReference>
<dbReference type="EMBL" id="FOOY01000012">
    <property type="protein sequence ID" value="SFG53666.1"/>
    <property type="molecule type" value="Genomic_DNA"/>
</dbReference>
<evidence type="ECO:0000313" key="2">
    <source>
        <dbReference type="EMBL" id="SFG53666.1"/>
    </source>
</evidence>
<dbReference type="Proteomes" id="UP000198752">
    <property type="component" value="Unassembled WGS sequence"/>
</dbReference>
<reference evidence="3" key="1">
    <citation type="submission" date="2016-10" db="EMBL/GenBank/DDBJ databases">
        <authorList>
            <person name="Varghese N."/>
            <person name="Submissions S."/>
        </authorList>
    </citation>
    <scope>NUCLEOTIDE SEQUENCE [LARGE SCALE GENOMIC DNA]</scope>
    <source>
        <strain evidence="3">ATCC 700379</strain>
    </source>
</reference>
<organism evidence="2 3">
    <name type="scientific">Sporolactobacillus nakayamae</name>
    <dbReference type="NCBI Taxonomy" id="269670"/>
    <lineage>
        <taxon>Bacteria</taxon>
        <taxon>Bacillati</taxon>
        <taxon>Bacillota</taxon>
        <taxon>Bacilli</taxon>
        <taxon>Bacillales</taxon>
        <taxon>Sporolactobacillaceae</taxon>
        <taxon>Sporolactobacillus</taxon>
    </lineage>
</organism>
<feature type="domain" description="Acetolactate synthase small subunit C-terminal" evidence="1">
    <location>
        <begin position="75"/>
        <end position="139"/>
    </location>
</feature>
<name>A0A1I2SU27_9BACL</name>
<dbReference type="RefSeq" id="WP_177184731.1">
    <property type="nucleotide sequence ID" value="NZ_FOOY01000012.1"/>
</dbReference>
<dbReference type="InterPro" id="IPR019455">
    <property type="entry name" value="Acetolactate_synth_ssu_C"/>
</dbReference>
<dbReference type="Gene3D" id="3.30.70.1150">
    <property type="entry name" value="ACT-like. Chain A, domain 2"/>
    <property type="match status" value="1"/>
</dbReference>